<evidence type="ECO:0000256" key="2">
    <source>
        <dbReference type="ARBA" id="ARBA00005417"/>
    </source>
</evidence>
<dbReference type="PANTHER" id="PTHR43394">
    <property type="entry name" value="ATP-DEPENDENT PERMEASE MDL1, MITOCHONDRIAL"/>
    <property type="match status" value="1"/>
</dbReference>
<evidence type="ECO:0000256" key="4">
    <source>
        <dbReference type="ARBA" id="ARBA00022741"/>
    </source>
</evidence>
<sequence>MAADALKWRRFRAPVDKRAATPHLGGMVFIPRQPQTIRERIGAMRHLPPFVRLVWESSPPLTLASLVLRLVRAIVPVLVLYVGKLIVDEVVAQTHLPHAGWTLEQWLASGRLVRVGELVLVEFGLAVLGDFAGRLSSLIDGLLAETYSNFASIRLMEKAATLDLEQFESSDQQDRLDRARRQVTGRTALLGQVFGQVQDILTATSFTIGLAIYWPWLIALMVVALVPSLVNELRFNAEVYRLDYFRTLERRQLDYVRYLGSSIETAKEVKLFNLNGFLIERFRRFAQAMFDDNRSLATRRGLWGGLFAAFATLGYYTAYAAIIWRTVDGSFSLGDMAFLVGAFLRLRGLLGGLLLGFAQVAGQALYLEDLFSFFETEPRIVSPTDPRPVPRPIRSGFVFEDVGFRYEGAERWALRHLNLTIGAGEVLALVGENGAGKTTIVKLLARLYDPTEGRILLDGRDLRELDLEELRSRIGVVFQDFVRFHFTAAENIAVGRVEAANDAGRIQEAADRSLADTVIARLPQGYEQTLGRRFGGGVDLSGGEWQKIAIARAYMRDADVLVLDEPTSALDARSEYQVFQRFRDLSVGRTTVLISHRFSTVRMADRIIVLEGGVAIEAGTHQELLARGGLYAEMFELQAAGYR</sequence>
<dbReference type="InterPro" id="IPR003439">
    <property type="entry name" value="ABC_transporter-like_ATP-bd"/>
</dbReference>
<evidence type="ECO:0000313" key="12">
    <source>
        <dbReference type="Proteomes" id="UP001242480"/>
    </source>
</evidence>
<name>A0ABU0JC73_9HYPH</name>
<proteinExistence type="inferred from homology"/>
<comment type="similarity">
    <text evidence="2">Belongs to the ABC transporter superfamily.</text>
</comment>
<keyword evidence="12" id="KW-1185">Reference proteome</keyword>
<evidence type="ECO:0000256" key="1">
    <source>
        <dbReference type="ARBA" id="ARBA00004651"/>
    </source>
</evidence>
<evidence type="ECO:0000259" key="10">
    <source>
        <dbReference type="PROSITE" id="PS50929"/>
    </source>
</evidence>
<evidence type="ECO:0000256" key="7">
    <source>
        <dbReference type="ARBA" id="ARBA00023136"/>
    </source>
</evidence>
<dbReference type="SUPFAM" id="SSF52540">
    <property type="entry name" value="P-loop containing nucleoside triphosphate hydrolases"/>
    <property type="match status" value="1"/>
</dbReference>
<dbReference type="InterPro" id="IPR039421">
    <property type="entry name" value="Type_1_exporter"/>
</dbReference>
<dbReference type="Gene3D" id="3.40.50.300">
    <property type="entry name" value="P-loop containing nucleotide triphosphate hydrolases"/>
    <property type="match status" value="1"/>
</dbReference>
<comment type="subcellular location">
    <subcellularLocation>
        <location evidence="1">Cell membrane</location>
        <topology evidence="1">Multi-pass membrane protein</topology>
    </subcellularLocation>
</comment>
<dbReference type="InterPro" id="IPR003593">
    <property type="entry name" value="AAA+_ATPase"/>
</dbReference>
<feature type="domain" description="ABC transmembrane type-1" evidence="10">
    <location>
        <begin position="63"/>
        <end position="362"/>
    </location>
</feature>
<dbReference type="PANTHER" id="PTHR43394:SF1">
    <property type="entry name" value="ATP-BINDING CASSETTE SUB-FAMILY B MEMBER 10, MITOCHONDRIAL"/>
    <property type="match status" value="1"/>
</dbReference>
<gene>
    <name evidence="11" type="ORF">QO011_004900</name>
</gene>
<organism evidence="11 12">
    <name type="scientific">Labrys wisconsinensis</name>
    <dbReference type="NCBI Taxonomy" id="425677"/>
    <lineage>
        <taxon>Bacteria</taxon>
        <taxon>Pseudomonadati</taxon>
        <taxon>Pseudomonadota</taxon>
        <taxon>Alphaproteobacteria</taxon>
        <taxon>Hyphomicrobiales</taxon>
        <taxon>Xanthobacteraceae</taxon>
        <taxon>Labrys</taxon>
    </lineage>
</organism>
<evidence type="ECO:0000256" key="5">
    <source>
        <dbReference type="ARBA" id="ARBA00022840"/>
    </source>
</evidence>
<dbReference type="Pfam" id="PF00005">
    <property type="entry name" value="ABC_tran"/>
    <property type="match status" value="1"/>
</dbReference>
<dbReference type="InterPro" id="IPR036640">
    <property type="entry name" value="ABC1_TM_sf"/>
</dbReference>
<dbReference type="Gene3D" id="1.20.1560.10">
    <property type="entry name" value="ABC transporter type 1, transmembrane domain"/>
    <property type="match status" value="1"/>
</dbReference>
<feature type="transmembrane region" description="Helical" evidence="8">
    <location>
        <begin position="206"/>
        <end position="226"/>
    </location>
</feature>
<feature type="domain" description="ABC transporter" evidence="9">
    <location>
        <begin position="397"/>
        <end position="637"/>
    </location>
</feature>
<evidence type="ECO:0000259" key="9">
    <source>
        <dbReference type="PROSITE" id="PS50893"/>
    </source>
</evidence>
<keyword evidence="5 11" id="KW-0067">ATP-binding</keyword>
<accession>A0ABU0JC73</accession>
<keyword evidence="3 8" id="KW-0812">Transmembrane</keyword>
<keyword evidence="4" id="KW-0547">Nucleotide-binding</keyword>
<dbReference type="PROSITE" id="PS00211">
    <property type="entry name" value="ABC_TRANSPORTER_1"/>
    <property type="match status" value="1"/>
</dbReference>
<dbReference type="InterPro" id="IPR027417">
    <property type="entry name" value="P-loop_NTPase"/>
</dbReference>
<keyword evidence="6 8" id="KW-1133">Transmembrane helix</keyword>
<dbReference type="SMART" id="SM00382">
    <property type="entry name" value="AAA"/>
    <property type="match status" value="1"/>
</dbReference>
<evidence type="ECO:0000256" key="3">
    <source>
        <dbReference type="ARBA" id="ARBA00022692"/>
    </source>
</evidence>
<dbReference type="InterPro" id="IPR011527">
    <property type="entry name" value="ABC1_TM_dom"/>
</dbReference>
<feature type="transmembrane region" description="Helical" evidence="8">
    <location>
        <begin position="302"/>
        <end position="324"/>
    </location>
</feature>
<evidence type="ECO:0000256" key="8">
    <source>
        <dbReference type="SAM" id="Phobius"/>
    </source>
</evidence>
<evidence type="ECO:0000256" key="6">
    <source>
        <dbReference type="ARBA" id="ARBA00022989"/>
    </source>
</evidence>
<dbReference type="PROSITE" id="PS50893">
    <property type="entry name" value="ABC_TRANSPORTER_2"/>
    <property type="match status" value="1"/>
</dbReference>
<evidence type="ECO:0000313" key="11">
    <source>
        <dbReference type="EMBL" id="MDQ0471873.1"/>
    </source>
</evidence>
<dbReference type="PROSITE" id="PS50929">
    <property type="entry name" value="ABC_TM1F"/>
    <property type="match status" value="1"/>
</dbReference>
<dbReference type="GO" id="GO:0005524">
    <property type="term" value="F:ATP binding"/>
    <property type="evidence" value="ECO:0007669"/>
    <property type="project" value="UniProtKB-KW"/>
</dbReference>
<comment type="caution">
    <text evidence="11">The sequence shown here is derived from an EMBL/GenBank/DDBJ whole genome shotgun (WGS) entry which is preliminary data.</text>
</comment>
<dbReference type="Proteomes" id="UP001242480">
    <property type="component" value="Unassembled WGS sequence"/>
</dbReference>
<protein>
    <submittedName>
        <fullName evidence="11">ATP-binding cassette subfamily B protein</fullName>
    </submittedName>
</protein>
<dbReference type="SUPFAM" id="SSF90123">
    <property type="entry name" value="ABC transporter transmembrane region"/>
    <property type="match status" value="1"/>
</dbReference>
<keyword evidence="7 8" id="KW-0472">Membrane</keyword>
<dbReference type="InterPro" id="IPR017871">
    <property type="entry name" value="ABC_transporter-like_CS"/>
</dbReference>
<dbReference type="EMBL" id="JAUSVX010000010">
    <property type="protein sequence ID" value="MDQ0471873.1"/>
    <property type="molecule type" value="Genomic_DNA"/>
</dbReference>
<reference evidence="11 12" key="1">
    <citation type="submission" date="2023-07" db="EMBL/GenBank/DDBJ databases">
        <title>Genomic Encyclopedia of Type Strains, Phase IV (KMG-IV): sequencing the most valuable type-strain genomes for metagenomic binning, comparative biology and taxonomic classification.</title>
        <authorList>
            <person name="Goeker M."/>
        </authorList>
    </citation>
    <scope>NUCLEOTIDE SEQUENCE [LARGE SCALE GENOMIC DNA]</scope>
    <source>
        <strain evidence="11 12">DSM 19619</strain>
    </source>
</reference>